<dbReference type="Proteomes" id="UP001144372">
    <property type="component" value="Unassembled WGS sequence"/>
</dbReference>
<sequence>MSRLKNGKAEFTEVKETVEKWGKAACIANLLLQADLYMSDEASQKRRPIPFLAP</sequence>
<proteinExistence type="predicted"/>
<evidence type="ECO:0000313" key="2">
    <source>
        <dbReference type="Proteomes" id="UP001144372"/>
    </source>
</evidence>
<comment type="caution">
    <text evidence="1">The sequence shown here is derived from an EMBL/GenBank/DDBJ whole genome shotgun (WGS) entry which is preliminary data.</text>
</comment>
<accession>A0A9W6FVJ4</accession>
<dbReference type="RefSeq" id="WP_281795646.1">
    <property type="nucleotide sequence ID" value="NZ_BSDR01000001.1"/>
</dbReference>
<evidence type="ECO:0000313" key="1">
    <source>
        <dbReference type="EMBL" id="GLI35647.1"/>
    </source>
</evidence>
<name>A0A9W6FVJ4_9BACT</name>
<gene>
    <name evidence="1" type="ORF">DAMNIGENAA_30800</name>
</gene>
<organism evidence="1 2">
    <name type="scientific">Desulforhabdus amnigena</name>
    <dbReference type="NCBI Taxonomy" id="40218"/>
    <lineage>
        <taxon>Bacteria</taxon>
        <taxon>Pseudomonadati</taxon>
        <taxon>Thermodesulfobacteriota</taxon>
        <taxon>Syntrophobacteria</taxon>
        <taxon>Syntrophobacterales</taxon>
        <taxon>Syntrophobacteraceae</taxon>
        <taxon>Desulforhabdus</taxon>
    </lineage>
</organism>
<protein>
    <submittedName>
        <fullName evidence="1">Uncharacterized protein</fullName>
    </submittedName>
</protein>
<dbReference type="AlphaFoldDB" id="A0A9W6FVJ4"/>
<reference evidence="1" key="1">
    <citation type="submission" date="2022-12" db="EMBL/GenBank/DDBJ databases">
        <title>Reference genome sequencing for broad-spectrum identification of bacterial and archaeal isolates by mass spectrometry.</title>
        <authorList>
            <person name="Sekiguchi Y."/>
            <person name="Tourlousse D.M."/>
        </authorList>
    </citation>
    <scope>NUCLEOTIDE SEQUENCE</scope>
    <source>
        <strain evidence="1">ASRB1</strain>
    </source>
</reference>
<dbReference type="EMBL" id="BSDR01000001">
    <property type="protein sequence ID" value="GLI35647.1"/>
    <property type="molecule type" value="Genomic_DNA"/>
</dbReference>
<keyword evidence="2" id="KW-1185">Reference proteome</keyword>